<comment type="cofactor">
    <cofactor evidence="1">
        <name>L-ascorbate</name>
        <dbReference type="ChEBI" id="CHEBI:38290"/>
    </cofactor>
</comment>
<evidence type="ECO:0000256" key="4">
    <source>
        <dbReference type="ARBA" id="ARBA00006511"/>
    </source>
</evidence>
<dbReference type="EC" id="1.14.11.2" evidence="5"/>
<evidence type="ECO:0000313" key="15">
    <source>
        <dbReference type="Proteomes" id="UP000504634"/>
    </source>
</evidence>
<keyword evidence="8" id="KW-0847">Vitamin C</keyword>
<dbReference type="InterPro" id="IPR019734">
    <property type="entry name" value="TPR_rpt"/>
</dbReference>
<name>A0A6J2T7W0_DROLE</name>
<dbReference type="InterPro" id="IPR045054">
    <property type="entry name" value="P4HA-like"/>
</dbReference>
<evidence type="ECO:0000256" key="7">
    <source>
        <dbReference type="ARBA" id="ARBA00022824"/>
    </source>
</evidence>
<comment type="similarity">
    <text evidence="4">Belongs to the P4HA family.</text>
</comment>
<dbReference type="GO" id="GO:0004656">
    <property type="term" value="F:procollagen-proline 4-dioxygenase activity"/>
    <property type="evidence" value="ECO:0007669"/>
    <property type="project" value="UniProtKB-EC"/>
</dbReference>
<evidence type="ECO:0000256" key="13">
    <source>
        <dbReference type="PROSITE-ProRule" id="PRU00339"/>
    </source>
</evidence>
<dbReference type="Proteomes" id="UP000504634">
    <property type="component" value="Unplaced"/>
</dbReference>
<feature type="domain" description="Fe2OG dioxygenase" evidence="14">
    <location>
        <begin position="347"/>
        <end position="451"/>
    </location>
</feature>
<feature type="repeat" description="TPR" evidence="13">
    <location>
        <begin position="168"/>
        <end position="201"/>
    </location>
</feature>
<reference evidence="16" key="1">
    <citation type="submission" date="2025-08" db="UniProtKB">
        <authorList>
            <consortium name="RefSeq"/>
        </authorList>
    </citation>
    <scope>IDENTIFICATION</scope>
    <source>
        <strain evidence="16">11010-0011.00</strain>
        <tissue evidence="16">Whole body</tissue>
    </source>
</reference>
<dbReference type="OrthoDB" id="420380at2759"/>
<dbReference type="RefSeq" id="XP_030371355.1">
    <property type="nucleotide sequence ID" value="XM_030515495.1"/>
</dbReference>
<keyword evidence="7" id="KW-0256">Endoplasmic reticulum</keyword>
<keyword evidence="10" id="KW-0560">Oxidoreductase</keyword>
<dbReference type="PROSITE" id="PS50005">
    <property type="entry name" value="TPR"/>
    <property type="match status" value="1"/>
</dbReference>
<dbReference type="InterPro" id="IPR044862">
    <property type="entry name" value="Pro_4_hyd_alph_FE2OG_OXY"/>
</dbReference>
<evidence type="ECO:0000256" key="11">
    <source>
        <dbReference type="ARBA" id="ARBA00023004"/>
    </source>
</evidence>
<comment type="function">
    <text evidence="2">Catalyzes the post-translational formation of 4-hydroxyproline in -Xaa-Pro-Gly- sequences in collagens and other proteins.</text>
</comment>
<dbReference type="GO" id="GO:0031418">
    <property type="term" value="F:L-ascorbic acid binding"/>
    <property type="evidence" value="ECO:0007669"/>
    <property type="project" value="UniProtKB-KW"/>
</dbReference>
<evidence type="ECO:0000256" key="9">
    <source>
        <dbReference type="ARBA" id="ARBA00022964"/>
    </source>
</evidence>
<evidence type="ECO:0000256" key="8">
    <source>
        <dbReference type="ARBA" id="ARBA00022896"/>
    </source>
</evidence>
<keyword evidence="15" id="KW-1185">Reference proteome</keyword>
<keyword evidence="12" id="KW-0325">Glycoprotein</keyword>
<sequence length="476" mass="54212">MVSHLEAYIEQLEVKKANILTGIEMMNKFQNEAWTNVTDFVANPLNSFALIRHMQSDWAYWQLYMEEPVGEDHMKSIRDNLDSLPTDVDLRDAAMGITLIHDYYHLDVKDVARGLLAGVQYNATFSVSDCFWIAKNAYENGHFKGAEQWLLAALQANKSEEDPEPTEANIYEKLAEARLALGMRAEALKDLEAALDWAPTNARLLQKKQELRVDLLMNTTQSPEVMDFRHEDMCCSGLCSPRVKNMFCIYYDAGSPYLLLAPVKTELYSLDPYVALYHDVISPNDASFIRETHKLLLTPSDSYDVFTNTSSVSDYRTAKSVWYDPEQDEVIQRIEHLVGELTHTDTNASEIYQIINYGIGGHFIRHVDYRQVKRVFSEPDRLATMIFYLSDVPQGGATLFGKLDLAVFPKLGSALMFHVLNSTGDFEDKTEHTGCPVIVGSKWIMNKWIQYLGQEFKRPCPVGGDHKNIAYEVQDL</sequence>
<keyword evidence="6" id="KW-0479">Metal-binding</keyword>
<dbReference type="GeneID" id="115621763"/>
<dbReference type="AlphaFoldDB" id="A0A6J2T7W0"/>
<evidence type="ECO:0000313" key="16">
    <source>
        <dbReference type="RefSeq" id="XP_030371355.1"/>
    </source>
</evidence>
<keyword evidence="13" id="KW-0802">TPR repeat</keyword>
<accession>A0A6J2T7W0</accession>
<dbReference type="InterPro" id="IPR013547">
    <property type="entry name" value="P4H_N"/>
</dbReference>
<evidence type="ECO:0000259" key="14">
    <source>
        <dbReference type="PROSITE" id="PS51471"/>
    </source>
</evidence>
<proteinExistence type="inferred from homology"/>
<dbReference type="GO" id="GO:0005506">
    <property type="term" value="F:iron ion binding"/>
    <property type="evidence" value="ECO:0007669"/>
    <property type="project" value="InterPro"/>
</dbReference>
<evidence type="ECO:0000256" key="12">
    <source>
        <dbReference type="ARBA" id="ARBA00023180"/>
    </source>
</evidence>
<dbReference type="Pfam" id="PF13640">
    <property type="entry name" value="2OG-FeII_Oxy_3"/>
    <property type="match status" value="1"/>
</dbReference>
<evidence type="ECO:0000256" key="5">
    <source>
        <dbReference type="ARBA" id="ARBA00012269"/>
    </source>
</evidence>
<dbReference type="InterPro" id="IPR005123">
    <property type="entry name" value="Oxoglu/Fe-dep_dioxygenase_dom"/>
</dbReference>
<gene>
    <name evidence="16" type="primary">LOC115621763</name>
</gene>
<dbReference type="SMART" id="SM00702">
    <property type="entry name" value="P4Hc"/>
    <property type="match status" value="1"/>
</dbReference>
<dbReference type="InterPro" id="IPR006620">
    <property type="entry name" value="Pro_4_hyd_alph"/>
</dbReference>
<evidence type="ECO:0000256" key="10">
    <source>
        <dbReference type="ARBA" id="ARBA00023002"/>
    </source>
</evidence>
<evidence type="ECO:0000256" key="3">
    <source>
        <dbReference type="ARBA" id="ARBA00004319"/>
    </source>
</evidence>
<dbReference type="GO" id="GO:0005788">
    <property type="term" value="C:endoplasmic reticulum lumen"/>
    <property type="evidence" value="ECO:0007669"/>
    <property type="project" value="UniProtKB-SubCell"/>
</dbReference>
<dbReference type="PROSITE" id="PS51471">
    <property type="entry name" value="FE2OG_OXY"/>
    <property type="match status" value="1"/>
</dbReference>
<dbReference type="Gene3D" id="6.10.140.1460">
    <property type="match status" value="1"/>
</dbReference>
<organism evidence="15 16">
    <name type="scientific">Drosophila lebanonensis</name>
    <name type="common">Fruit fly</name>
    <name type="synonym">Scaptodrosophila lebanonensis</name>
    <dbReference type="NCBI Taxonomy" id="7225"/>
    <lineage>
        <taxon>Eukaryota</taxon>
        <taxon>Metazoa</taxon>
        <taxon>Ecdysozoa</taxon>
        <taxon>Arthropoda</taxon>
        <taxon>Hexapoda</taxon>
        <taxon>Insecta</taxon>
        <taxon>Pterygota</taxon>
        <taxon>Neoptera</taxon>
        <taxon>Endopterygota</taxon>
        <taxon>Diptera</taxon>
        <taxon>Brachycera</taxon>
        <taxon>Muscomorpha</taxon>
        <taxon>Ephydroidea</taxon>
        <taxon>Drosophilidae</taxon>
        <taxon>Scaptodrosophila</taxon>
    </lineage>
</organism>
<dbReference type="SUPFAM" id="SSF48452">
    <property type="entry name" value="TPR-like"/>
    <property type="match status" value="1"/>
</dbReference>
<comment type="subcellular location">
    <subcellularLocation>
        <location evidence="3">Endoplasmic reticulum lumen</location>
    </subcellularLocation>
</comment>
<dbReference type="Gene3D" id="1.25.40.10">
    <property type="entry name" value="Tetratricopeptide repeat domain"/>
    <property type="match status" value="1"/>
</dbReference>
<keyword evidence="11" id="KW-0408">Iron</keyword>
<dbReference type="Pfam" id="PF08336">
    <property type="entry name" value="P4Ha_N"/>
    <property type="match status" value="1"/>
</dbReference>
<dbReference type="PANTHER" id="PTHR10869">
    <property type="entry name" value="PROLYL 4-HYDROXYLASE ALPHA SUBUNIT"/>
    <property type="match status" value="1"/>
</dbReference>
<evidence type="ECO:0000256" key="1">
    <source>
        <dbReference type="ARBA" id="ARBA00001961"/>
    </source>
</evidence>
<evidence type="ECO:0000256" key="2">
    <source>
        <dbReference type="ARBA" id="ARBA00002035"/>
    </source>
</evidence>
<dbReference type="InterPro" id="IPR011990">
    <property type="entry name" value="TPR-like_helical_dom_sf"/>
</dbReference>
<keyword evidence="9" id="KW-0223">Dioxygenase</keyword>
<dbReference type="PANTHER" id="PTHR10869:SF244">
    <property type="entry name" value="PROLYL 4-HYDROXYLASE SUBUNIT ALPHA-2"/>
    <property type="match status" value="1"/>
</dbReference>
<dbReference type="Gene3D" id="2.60.120.620">
    <property type="entry name" value="q2cbj1_9rhob like domain"/>
    <property type="match status" value="1"/>
</dbReference>
<evidence type="ECO:0000256" key="6">
    <source>
        <dbReference type="ARBA" id="ARBA00022723"/>
    </source>
</evidence>
<protein>
    <recommendedName>
        <fullName evidence="5">procollagen-proline 4-dioxygenase</fullName>
        <ecNumber evidence="5">1.14.11.2</ecNumber>
    </recommendedName>
</protein>